<dbReference type="AlphaFoldDB" id="A0A9P4UVU3"/>
<organism evidence="4 5">
    <name type="scientific">Polyplosphaeria fusca</name>
    <dbReference type="NCBI Taxonomy" id="682080"/>
    <lineage>
        <taxon>Eukaryota</taxon>
        <taxon>Fungi</taxon>
        <taxon>Dikarya</taxon>
        <taxon>Ascomycota</taxon>
        <taxon>Pezizomycotina</taxon>
        <taxon>Dothideomycetes</taxon>
        <taxon>Pleosporomycetidae</taxon>
        <taxon>Pleosporales</taxon>
        <taxon>Tetraplosphaeriaceae</taxon>
        <taxon>Polyplosphaeria</taxon>
    </lineage>
</organism>
<evidence type="ECO:0000259" key="3">
    <source>
        <dbReference type="PROSITE" id="PS50142"/>
    </source>
</evidence>
<dbReference type="InterPro" id="IPR036389">
    <property type="entry name" value="RNase_III_sf"/>
</dbReference>
<proteinExistence type="predicted"/>
<dbReference type="GO" id="GO:0006369">
    <property type="term" value="P:termination of RNA polymerase II transcription"/>
    <property type="evidence" value="ECO:0007669"/>
    <property type="project" value="TreeGrafter"/>
</dbReference>
<feature type="compositionally biased region" description="Polar residues" evidence="2">
    <location>
        <begin position="76"/>
        <end position="88"/>
    </location>
</feature>
<keyword evidence="5" id="KW-1185">Reference proteome</keyword>
<dbReference type="SUPFAM" id="SSF69065">
    <property type="entry name" value="RNase III domain-like"/>
    <property type="match status" value="1"/>
</dbReference>
<evidence type="ECO:0000256" key="2">
    <source>
        <dbReference type="SAM" id="MobiDB-lite"/>
    </source>
</evidence>
<dbReference type="Pfam" id="PF00636">
    <property type="entry name" value="Ribonuclease_3"/>
    <property type="match status" value="1"/>
</dbReference>
<dbReference type="GO" id="GO:0005654">
    <property type="term" value="C:nucleoplasm"/>
    <property type="evidence" value="ECO:0007669"/>
    <property type="project" value="TreeGrafter"/>
</dbReference>
<dbReference type="CDD" id="cd00593">
    <property type="entry name" value="RIBOc"/>
    <property type="match status" value="1"/>
</dbReference>
<dbReference type="Gene3D" id="3.30.160.20">
    <property type="match status" value="1"/>
</dbReference>
<feature type="domain" description="RNase III" evidence="3">
    <location>
        <begin position="187"/>
        <end position="322"/>
    </location>
</feature>
<dbReference type="InterPro" id="IPR000999">
    <property type="entry name" value="RNase_III_dom"/>
</dbReference>
<accession>A0A9P4UVU3</accession>
<feature type="compositionally biased region" description="Basic and acidic residues" evidence="2">
    <location>
        <begin position="461"/>
        <end position="478"/>
    </location>
</feature>
<dbReference type="PROSITE" id="PS50142">
    <property type="entry name" value="RNASE_3_2"/>
    <property type="match status" value="1"/>
</dbReference>
<dbReference type="EMBL" id="ML996220">
    <property type="protein sequence ID" value="KAF2730332.1"/>
    <property type="molecule type" value="Genomic_DNA"/>
</dbReference>
<keyword evidence="1" id="KW-0694">RNA-binding</keyword>
<evidence type="ECO:0000256" key="1">
    <source>
        <dbReference type="ARBA" id="ARBA00022884"/>
    </source>
</evidence>
<comment type="caution">
    <text evidence="4">The sequence shown here is derived from an EMBL/GenBank/DDBJ whole genome shotgun (WGS) entry which is preliminary data.</text>
</comment>
<dbReference type="PANTHER" id="PTHR11207">
    <property type="entry name" value="RIBONUCLEASE III"/>
    <property type="match status" value="1"/>
</dbReference>
<dbReference type="GO" id="GO:0006364">
    <property type="term" value="P:rRNA processing"/>
    <property type="evidence" value="ECO:0007669"/>
    <property type="project" value="TreeGrafter"/>
</dbReference>
<dbReference type="Proteomes" id="UP000799444">
    <property type="component" value="Unassembled WGS sequence"/>
</dbReference>
<dbReference type="GO" id="GO:0034475">
    <property type="term" value="P:U4 snRNA 3'-end processing"/>
    <property type="evidence" value="ECO:0007669"/>
    <property type="project" value="TreeGrafter"/>
</dbReference>
<gene>
    <name evidence="4" type="ORF">EJ04DRAFT_586469</name>
</gene>
<protein>
    <submittedName>
        <fullName evidence="4">Ribonuclease III</fullName>
    </submittedName>
</protein>
<dbReference type="PROSITE" id="PS00517">
    <property type="entry name" value="RNASE_3_1"/>
    <property type="match status" value="1"/>
</dbReference>
<dbReference type="GO" id="GO:0003723">
    <property type="term" value="F:RNA binding"/>
    <property type="evidence" value="ECO:0007669"/>
    <property type="project" value="UniProtKB-KW"/>
</dbReference>
<evidence type="ECO:0000313" key="4">
    <source>
        <dbReference type="EMBL" id="KAF2730332.1"/>
    </source>
</evidence>
<feature type="region of interest" description="Disordered" evidence="2">
    <location>
        <begin position="45"/>
        <end position="91"/>
    </location>
</feature>
<feature type="region of interest" description="Disordered" evidence="2">
    <location>
        <begin position="440"/>
        <end position="496"/>
    </location>
</feature>
<dbReference type="OrthoDB" id="2392202at2759"/>
<evidence type="ECO:0000313" key="5">
    <source>
        <dbReference type="Proteomes" id="UP000799444"/>
    </source>
</evidence>
<sequence>MGVDARDGWESECAAGGKLFGQLRRHATRTTPFAQRGIWAERREMSGKRGSQFNHYGSEGGQPFHKKQRANDQHHSNGPHQPQYTGSKASRENPALQKINTLPDPEYCQPCKLAATEMQTGLISLLDQLVQEEGGLDGDEAILKHAEELHRLLLARGNSALPSKPRRDLNDKVPDTEAYANFPPYVFDKIKESSNLPPLPPITNPTLQEAVFTHRSVQNGVAPKGARASQFNYEQLEFLGDAYIEIIASRLIYSRFPHIETGTQTQLRESLVKNDTLSGFANKYGLGDRLAHIGHMKGEKGWAKITADVFEAYVAALVQSDTAHGFETAEKWLTELWAPQLLAYEPPMLQKPDARRDLDNLVNSKGVKLDFRNERPMTVVKGVQRYFQAVYLTGWGYQDRLLGRGEGQNMKIANIEAAADALERSKDIVEECWAKKVERRKEIDKEREEKEKLGEANGDGAKSKDANGEENKDVDGEKKKNKKKSKKKRDSEVEGS</sequence>
<dbReference type="SMART" id="SM00535">
    <property type="entry name" value="RIBOc"/>
    <property type="match status" value="1"/>
</dbReference>
<reference evidence="4" key="1">
    <citation type="journal article" date="2020" name="Stud. Mycol.">
        <title>101 Dothideomycetes genomes: a test case for predicting lifestyles and emergence of pathogens.</title>
        <authorList>
            <person name="Haridas S."/>
            <person name="Albert R."/>
            <person name="Binder M."/>
            <person name="Bloem J."/>
            <person name="Labutti K."/>
            <person name="Salamov A."/>
            <person name="Andreopoulos B."/>
            <person name="Baker S."/>
            <person name="Barry K."/>
            <person name="Bills G."/>
            <person name="Bluhm B."/>
            <person name="Cannon C."/>
            <person name="Castanera R."/>
            <person name="Culley D."/>
            <person name="Daum C."/>
            <person name="Ezra D."/>
            <person name="Gonzalez J."/>
            <person name="Henrissat B."/>
            <person name="Kuo A."/>
            <person name="Liang C."/>
            <person name="Lipzen A."/>
            <person name="Lutzoni F."/>
            <person name="Magnuson J."/>
            <person name="Mondo S."/>
            <person name="Nolan M."/>
            <person name="Ohm R."/>
            <person name="Pangilinan J."/>
            <person name="Park H.-J."/>
            <person name="Ramirez L."/>
            <person name="Alfaro M."/>
            <person name="Sun H."/>
            <person name="Tritt A."/>
            <person name="Yoshinaga Y."/>
            <person name="Zwiers L.-H."/>
            <person name="Turgeon B."/>
            <person name="Goodwin S."/>
            <person name="Spatafora J."/>
            <person name="Crous P."/>
            <person name="Grigoriev I."/>
        </authorList>
    </citation>
    <scope>NUCLEOTIDE SEQUENCE</scope>
    <source>
        <strain evidence="4">CBS 125425</strain>
    </source>
</reference>
<dbReference type="GO" id="GO:0004525">
    <property type="term" value="F:ribonuclease III activity"/>
    <property type="evidence" value="ECO:0007669"/>
    <property type="project" value="InterPro"/>
</dbReference>
<name>A0A9P4UVU3_9PLEO</name>
<feature type="compositionally biased region" description="Basic and acidic residues" evidence="2">
    <location>
        <begin position="440"/>
        <end position="454"/>
    </location>
</feature>
<dbReference type="Gene3D" id="1.10.1520.10">
    <property type="entry name" value="Ribonuclease III domain"/>
    <property type="match status" value="1"/>
</dbReference>
<feature type="compositionally biased region" description="Basic residues" evidence="2">
    <location>
        <begin position="479"/>
        <end position="488"/>
    </location>
</feature>
<dbReference type="PANTHER" id="PTHR11207:SF0">
    <property type="entry name" value="RIBONUCLEASE 3"/>
    <property type="match status" value="1"/>
</dbReference>